<dbReference type="GO" id="GO:0004523">
    <property type="term" value="F:RNA-DNA hybrid ribonuclease activity"/>
    <property type="evidence" value="ECO:0007669"/>
    <property type="project" value="InterPro"/>
</dbReference>
<dbReference type="EMBL" id="JAATIP010000038">
    <property type="protein sequence ID" value="KAF4387548.1"/>
    <property type="molecule type" value="Genomic_DNA"/>
</dbReference>
<keyword evidence="6" id="KW-1185">Reference proteome</keyword>
<name>A0A7J6DLU8_CANSA</name>
<dbReference type="InterPro" id="IPR044730">
    <property type="entry name" value="RNase_H-like_dom_plant"/>
</dbReference>
<evidence type="ECO:0000313" key="5">
    <source>
        <dbReference type="Proteomes" id="UP000525078"/>
    </source>
</evidence>
<feature type="domain" description="Reverse transcriptase zinc-binding" evidence="2">
    <location>
        <begin position="277"/>
        <end position="349"/>
    </location>
</feature>
<gene>
    <name evidence="4" type="ORF">F8388_011696</name>
    <name evidence="3" type="ORF">G4B88_022024</name>
</gene>
<dbReference type="Pfam" id="PF13966">
    <property type="entry name" value="zf-RVT"/>
    <property type="match status" value="1"/>
</dbReference>
<dbReference type="InterPro" id="IPR012337">
    <property type="entry name" value="RNaseH-like_sf"/>
</dbReference>
<evidence type="ECO:0008006" key="7">
    <source>
        <dbReference type="Google" id="ProtNLM"/>
    </source>
</evidence>
<dbReference type="Proteomes" id="UP000525078">
    <property type="component" value="Unassembled WGS sequence"/>
</dbReference>
<dbReference type="Proteomes" id="UP000583929">
    <property type="component" value="Unassembled WGS sequence"/>
</dbReference>
<dbReference type="CDD" id="cd06222">
    <property type="entry name" value="RNase_H_like"/>
    <property type="match status" value="1"/>
</dbReference>
<accession>A0A7J6DLU8</accession>
<organism evidence="3 6">
    <name type="scientific">Cannabis sativa</name>
    <name type="common">Hemp</name>
    <name type="synonym">Marijuana</name>
    <dbReference type="NCBI Taxonomy" id="3483"/>
    <lineage>
        <taxon>Eukaryota</taxon>
        <taxon>Viridiplantae</taxon>
        <taxon>Streptophyta</taxon>
        <taxon>Embryophyta</taxon>
        <taxon>Tracheophyta</taxon>
        <taxon>Spermatophyta</taxon>
        <taxon>Magnoliopsida</taxon>
        <taxon>eudicotyledons</taxon>
        <taxon>Gunneridae</taxon>
        <taxon>Pentapetalae</taxon>
        <taxon>rosids</taxon>
        <taxon>fabids</taxon>
        <taxon>Rosales</taxon>
        <taxon>Cannabaceae</taxon>
        <taxon>Cannabis</taxon>
    </lineage>
</organism>
<evidence type="ECO:0000259" key="1">
    <source>
        <dbReference type="Pfam" id="PF13456"/>
    </source>
</evidence>
<dbReference type="Gene3D" id="3.30.420.10">
    <property type="entry name" value="Ribonuclease H-like superfamily/Ribonuclease H"/>
    <property type="match status" value="1"/>
</dbReference>
<reference evidence="5 6" key="1">
    <citation type="journal article" date="2020" name="bioRxiv">
        <title>Sequence and annotation of 42 cannabis genomes reveals extensive copy number variation in cannabinoid synthesis and pathogen resistance genes.</title>
        <authorList>
            <person name="Mckernan K.J."/>
            <person name="Helbert Y."/>
            <person name="Kane L.T."/>
            <person name="Ebling H."/>
            <person name="Zhang L."/>
            <person name="Liu B."/>
            <person name="Eaton Z."/>
            <person name="Mclaughlin S."/>
            <person name="Kingan S."/>
            <person name="Baybayan P."/>
            <person name="Concepcion G."/>
            <person name="Jordan M."/>
            <person name="Riva A."/>
            <person name="Barbazuk W."/>
            <person name="Harkins T."/>
        </authorList>
    </citation>
    <scope>NUCLEOTIDE SEQUENCE [LARGE SCALE GENOMIC DNA]</scope>
    <source>
        <strain evidence="5 6">cv. Jamaican Lion 4</strain>
        <strain evidence="3">Father</strain>
        <strain evidence="4">Mother</strain>
        <tissue evidence="3">Leaf</tissue>
    </source>
</reference>
<dbReference type="AlphaFoldDB" id="A0A7J6DLU8"/>
<dbReference type="PANTHER" id="PTHR47074">
    <property type="entry name" value="BNAC02G40300D PROTEIN"/>
    <property type="match status" value="1"/>
</dbReference>
<evidence type="ECO:0000313" key="4">
    <source>
        <dbReference type="EMBL" id="KAF4387548.1"/>
    </source>
</evidence>
<dbReference type="InterPro" id="IPR036397">
    <property type="entry name" value="RNaseH_sf"/>
</dbReference>
<feature type="domain" description="RNase H type-1" evidence="1">
    <location>
        <begin position="451"/>
        <end position="555"/>
    </location>
</feature>
<comment type="caution">
    <text evidence="3">The sequence shown here is derived from an EMBL/GenBank/DDBJ whole genome shotgun (WGS) entry which is preliminary data.</text>
</comment>
<dbReference type="PANTHER" id="PTHR47074:SF48">
    <property type="entry name" value="POLYNUCLEOTIDYL TRANSFERASE, RIBONUCLEASE H-LIKE SUPERFAMILY PROTEIN"/>
    <property type="match status" value="1"/>
</dbReference>
<dbReference type="InterPro" id="IPR052929">
    <property type="entry name" value="RNase_H-like_EbsB-rel"/>
</dbReference>
<evidence type="ECO:0000259" key="2">
    <source>
        <dbReference type="Pfam" id="PF13966"/>
    </source>
</evidence>
<evidence type="ECO:0000313" key="3">
    <source>
        <dbReference type="EMBL" id="KAF4346609.1"/>
    </source>
</evidence>
<dbReference type="SUPFAM" id="SSF53098">
    <property type="entry name" value="Ribonuclease H-like"/>
    <property type="match status" value="1"/>
</dbReference>
<protein>
    <recommendedName>
        <fullName evidence="7">Reverse transcriptase zinc-binding domain-containing protein</fullName>
    </recommendedName>
</protein>
<proteinExistence type="predicted"/>
<dbReference type="InterPro" id="IPR026960">
    <property type="entry name" value="RVT-Znf"/>
</dbReference>
<evidence type="ECO:0000313" key="6">
    <source>
        <dbReference type="Proteomes" id="UP000583929"/>
    </source>
</evidence>
<dbReference type="InterPro" id="IPR002156">
    <property type="entry name" value="RNaseH_domain"/>
</dbReference>
<dbReference type="Pfam" id="PF13456">
    <property type="entry name" value="RVT_3"/>
    <property type="match status" value="1"/>
</dbReference>
<dbReference type="GO" id="GO:0003676">
    <property type="term" value="F:nucleic acid binding"/>
    <property type="evidence" value="ECO:0007669"/>
    <property type="project" value="InterPro"/>
</dbReference>
<sequence length="574" mass="65511">MLSHGEEPFKYIKMLQKPVTTMEDLLLKASNLTVLDEDGWEINKDGGAVAGGHCAKARLCSNRPMSRNLLKTILGRVWGIADNKWGVEIKFSTKDSSFLVFSFKSSQDLNRILMDDGMDLESGSIKTNKDTLDVGMDTRKETMKAGYLSGKRDGSWREVSDPLNVDVPISYVDSLDKFGKAEDAWIPREIPFTLRTKVFLPEGTTLDKLIDDEGNWKIDEIYSWFHIDDIPWVLGIIPILSQPDWLSWSLNKNGLYSVASGYKLRFLDPNIAGYSNNTPLKTWWQFIWSSKLIPKMKNFIWRVFNQWIPTKVELTKRGMSLDTTCVWCKEHEENICHALWLCPKVQKIWKLVGFDTKLFVKFTTAPDFLFFLWKYLSKDKLIHFIGMSWLIWQRRNKFIFQNKVQEEHGWAIWALNQLEEYFEEVLKPPQVSASIAIQKWLPPPPSFVIINIDASLIQNSMGCGLSAVIRDHKGDLIVAETSFLPSIMSVHLAEAAAIRMGISLAYNKSIPKIIVASDCMGVINGLNSTSSTASDWGLLIKEILSLQHHFISVQLLKIRMMVVSIDGEQHVPQK</sequence>
<dbReference type="EMBL" id="JAATIQ010000961">
    <property type="protein sequence ID" value="KAF4346609.1"/>
    <property type="molecule type" value="Genomic_DNA"/>
</dbReference>